<gene>
    <name evidence="1" type="ORF">K6Y31_15200</name>
</gene>
<dbReference type="EMBL" id="JAIMJA010000016">
    <property type="protein sequence ID" value="MCE2596159.1"/>
    <property type="molecule type" value="Genomic_DNA"/>
</dbReference>
<protein>
    <submittedName>
        <fullName evidence="1">Uncharacterized protein</fullName>
    </submittedName>
</protein>
<dbReference type="Proteomes" id="UP001201273">
    <property type="component" value="Unassembled WGS sequence"/>
</dbReference>
<name>A0ABS8WAU5_9GAMM</name>
<evidence type="ECO:0000313" key="1">
    <source>
        <dbReference type="EMBL" id="MCE2596159.1"/>
    </source>
</evidence>
<sequence>MTEQILTWMQALAREHEGELHGCAVLQPYLKGYFPEPYLQQTAFMVVDTLPLPNLTGLKGMLAQQFMPKDLRSIAYAHGYYILREHADDWSLHCRELVHLAQWQHLGAEGFLQQLYQQIKSDGYQQASLVKMADAVVGHFNQDSELDNIPALIVQSLQAVES</sequence>
<comment type="caution">
    <text evidence="1">The sequence shown here is derived from an EMBL/GenBank/DDBJ whole genome shotgun (WGS) entry which is preliminary data.</text>
</comment>
<keyword evidence="2" id="KW-1185">Reference proteome</keyword>
<reference evidence="1 2" key="1">
    <citation type="journal article" date="2022" name="Environ. Microbiol. Rep.">
        <title>Eco-phylogenetic analyses reveal divergent evolution of vitamin B12 metabolism in the marine bacterial family 'Psychromonadaceae'.</title>
        <authorList>
            <person name="Jin X."/>
            <person name="Yang Y."/>
            <person name="Cao H."/>
            <person name="Gao B."/>
            <person name="Zhao Z."/>
        </authorList>
    </citation>
    <scope>NUCLEOTIDE SEQUENCE [LARGE SCALE GENOMIC DNA]</scope>
    <source>
        <strain evidence="1 2">MKS20</strain>
    </source>
</reference>
<organism evidence="1 2">
    <name type="scientific">Motilimonas cestriensis</name>
    <dbReference type="NCBI Taxonomy" id="2742685"/>
    <lineage>
        <taxon>Bacteria</taxon>
        <taxon>Pseudomonadati</taxon>
        <taxon>Pseudomonadota</taxon>
        <taxon>Gammaproteobacteria</taxon>
        <taxon>Alteromonadales</taxon>
        <taxon>Alteromonadales genera incertae sedis</taxon>
        <taxon>Motilimonas</taxon>
    </lineage>
</organism>
<dbReference type="RefSeq" id="WP_233053811.1">
    <property type="nucleotide sequence ID" value="NZ_JAIMJA010000016.1"/>
</dbReference>
<accession>A0ABS8WAU5</accession>
<evidence type="ECO:0000313" key="2">
    <source>
        <dbReference type="Proteomes" id="UP001201273"/>
    </source>
</evidence>
<proteinExistence type="predicted"/>